<keyword evidence="3" id="KW-1185">Reference proteome</keyword>
<gene>
    <name evidence="2" type="ORF">VSVS05_03763</name>
</gene>
<dbReference type="RefSeq" id="WP_065546501.1">
    <property type="nucleotide sequence ID" value="NZ_CP016415.1"/>
</dbReference>
<dbReference type="EMBL" id="CP016415">
    <property type="protein sequence ID" value="ANU38799.1"/>
    <property type="molecule type" value="Genomic_DNA"/>
</dbReference>
<dbReference type="PATRIC" id="fig|45658.7.peg.3726"/>
<dbReference type="Pfam" id="PF23947">
    <property type="entry name" value="DUF7281"/>
    <property type="match status" value="1"/>
</dbReference>
<dbReference type="GeneID" id="96873970"/>
<protein>
    <recommendedName>
        <fullName evidence="1">DUF7281 domain-containing protein</fullName>
    </recommendedName>
</protein>
<proteinExistence type="predicted"/>
<name>A0A1C7FIG2_9VIBR</name>
<dbReference type="Proteomes" id="UP000092528">
    <property type="component" value="Chromosome 2"/>
</dbReference>
<accession>A0A1C7FIG2</accession>
<reference evidence="2 3" key="1">
    <citation type="submission" date="2016-07" db="EMBL/GenBank/DDBJ databases">
        <title>Genome sequencing of Vibrio scophthalmi strain VS-05, an isolated from Paralichthys olivaceus.</title>
        <authorList>
            <person name="Han H.-J."/>
        </authorList>
    </citation>
    <scope>NUCLEOTIDE SEQUENCE [LARGE SCALE GENOMIC DNA]</scope>
    <source>
        <strain evidence="2 3">VS-05</strain>
    </source>
</reference>
<evidence type="ECO:0000313" key="3">
    <source>
        <dbReference type="Proteomes" id="UP000092528"/>
    </source>
</evidence>
<organism evidence="2 3">
    <name type="scientific">Vibrio scophthalmi</name>
    <dbReference type="NCBI Taxonomy" id="45658"/>
    <lineage>
        <taxon>Bacteria</taxon>
        <taxon>Pseudomonadati</taxon>
        <taxon>Pseudomonadota</taxon>
        <taxon>Gammaproteobacteria</taxon>
        <taxon>Vibrionales</taxon>
        <taxon>Vibrionaceae</taxon>
        <taxon>Vibrio</taxon>
    </lineage>
</organism>
<sequence length="286" mass="32436">MTLSLSLINAAKRVVVNSRERIPANKSNTEVCRLVEVGAVSGNSILLSRSELREIEKYFTSTLGQNLLTFQQSSNSRMDTARPGISEKSAKGGVFQQLISLAGNVNIPLKNQPDVPKEARYVASVQLDDLDFPRFSRVLIIENGELMVRWKDVVLSLPDEWQSAVLVYRGHGKNQKDLPTLIECFDNNAVEVGFFYDYDPAGLDMIDQLSNDKHYWVVPVLNLELFRGINKLDEFLKQLDQLDRLKSRDVSASVREHLTFIEKNTLAITQEHLIRNQCQLVSCELR</sequence>
<feature type="domain" description="DUF7281" evidence="1">
    <location>
        <begin position="99"/>
        <end position="280"/>
    </location>
</feature>
<evidence type="ECO:0000313" key="2">
    <source>
        <dbReference type="EMBL" id="ANU38799.1"/>
    </source>
</evidence>
<evidence type="ECO:0000259" key="1">
    <source>
        <dbReference type="Pfam" id="PF23947"/>
    </source>
</evidence>
<dbReference type="AlphaFoldDB" id="A0A1C7FIG2"/>
<dbReference type="InterPro" id="IPR055705">
    <property type="entry name" value="DUF7281"/>
</dbReference>